<keyword evidence="3" id="KW-1185">Reference proteome</keyword>
<evidence type="ECO:0000313" key="2">
    <source>
        <dbReference type="EMBL" id="MEQ0562262.1"/>
    </source>
</evidence>
<evidence type="ECO:0000313" key="3">
    <source>
        <dbReference type="Proteomes" id="UP001440984"/>
    </source>
</evidence>
<dbReference type="SUPFAM" id="SSF53474">
    <property type="entry name" value="alpha/beta-Hydrolases"/>
    <property type="match status" value="1"/>
</dbReference>
<dbReference type="Gene3D" id="3.40.50.1820">
    <property type="entry name" value="alpha/beta hydrolase"/>
    <property type="match status" value="1"/>
</dbReference>
<evidence type="ECO:0000259" key="1">
    <source>
        <dbReference type="Pfam" id="PF12697"/>
    </source>
</evidence>
<dbReference type="InterPro" id="IPR000073">
    <property type="entry name" value="AB_hydrolase_1"/>
</dbReference>
<dbReference type="InterPro" id="IPR050266">
    <property type="entry name" value="AB_hydrolase_sf"/>
</dbReference>
<dbReference type="InterPro" id="IPR029058">
    <property type="entry name" value="AB_hydrolase_fold"/>
</dbReference>
<gene>
    <name evidence="2" type="ORF">ABJI51_24530</name>
</gene>
<proteinExistence type="predicted"/>
<accession>A0ABV0LIY6</accession>
<dbReference type="EMBL" id="JBDZYD010000009">
    <property type="protein sequence ID" value="MEQ0562262.1"/>
    <property type="molecule type" value="Genomic_DNA"/>
</dbReference>
<keyword evidence="2" id="KW-0378">Hydrolase</keyword>
<name>A0ABV0LIY6_9PSEU</name>
<dbReference type="RefSeq" id="WP_348953746.1">
    <property type="nucleotide sequence ID" value="NZ_JBDZYD010000009.1"/>
</dbReference>
<feature type="domain" description="AB hydrolase-1" evidence="1">
    <location>
        <begin position="23"/>
        <end position="251"/>
    </location>
</feature>
<organism evidence="2 3">
    <name type="scientific">Amycolatopsis melonis</name>
    <dbReference type="NCBI Taxonomy" id="3156488"/>
    <lineage>
        <taxon>Bacteria</taxon>
        <taxon>Bacillati</taxon>
        <taxon>Actinomycetota</taxon>
        <taxon>Actinomycetes</taxon>
        <taxon>Pseudonocardiales</taxon>
        <taxon>Pseudonocardiaceae</taxon>
        <taxon>Amycolatopsis</taxon>
    </lineage>
</organism>
<dbReference type="Pfam" id="PF12697">
    <property type="entry name" value="Abhydrolase_6"/>
    <property type="match status" value="1"/>
</dbReference>
<dbReference type="GO" id="GO:0016787">
    <property type="term" value="F:hydrolase activity"/>
    <property type="evidence" value="ECO:0007669"/>
    <property type="project" value="UniProtKB-KW"/>
</dbReference>
<sequence>MATVTSPDGTVVGFETCGDGPPMVLVHGTAADHTRWTTVRDRLARRYRLYLVDRRGRGLSRAEAPGYDIRREGEDIAAVAEAAGGDVYLLAHSYGALCALEAVRITTAVSRLVAYEPPRPKPGEPVVGPDARHRMRTAEDPEEVLEIFLREALRLTPAAVEAMRGTPVWQARVAAAHTIPRELDVVEAMVFDDRLAEIAVPTRLFAGTESPGYLRLAAEEVARRIPGADVVPLPGQAHQAMDFDPDGFADAVFAFGG</sequence>
<protein>
    <submittedName>
        <fullName evidence="2">Alpha/beta hydrolase</fullName>
    </submittedName>
</protein>
<comment type="caution">
    <text evidence="2">The sequence shown here is derived from an EMBL/GenBank/DDBJ whole genome shotgun (WGS) entry which is preliminary data.</text>
</comment>
<dbReference type="Proteomes" id="UP001440984">
    <property type="component" value="Unassembled WGS sequence"/>
</dbReference>
<dbReference type="PANTHER" id="PTHR43798">
    <property type="entry name" value="MONOACYLGLYCEROL LIPASE"/>
    <property type="match status" value="1"/>
</dbReference>
<reference evidence="2 3" key="1">
    <citation type="submission" date="2024-05" db="EMBL/GenBank/DDBJ databases">
        <authorList>
            <person name="Zhao H."/>
            <person name="Xu Y."/>
            <person name="Lin S."/>
            <person name="Spain J.C."/>
            <person name="Zhou N.-Y."/>
        </authorList>
    </citation>
    <scope>NUCLEOTIDE SEQUENCE [LARGE SCALE GENOMIC DNA]</scope>
    <source>
        <strain evidence="2 3">NEAU-NG30</strain>
    </source>
</reference>
<dbReference type="PANTHER" id="PTHR43798:SF27">
    <property type="entry name" value="HYDROLASE ALPHA_BETA HYDROLASE FOLD FAMILY"/>
    <property type="match status" value="1"/>
</dbReference>